<keyword evidence="3" id="KW-1185">Reference proteome</keyword>
<reference evidence="2" key="1">
    <citation type="submission" date="2022-10" db="EMBL/GenBank/DDBJ databases">
        <authorList>
            <person name="Hyden B.L."/>
            <person name="Feng K."/>
            <person name="Yates T."/>
            <person name="Jawdy S."/>
            <person name="Smart L.B."/>
            <person name="Muchero W."/>
        </authorList>
    </citation>
    <scope>NUCLEOTIDE SEQUENCE</scope>
    <source>
        <tissue evidence="2">Shoot tip</tissue>
    </source>
</reference>
<organism evidence="2 3">
    <name type="scientific">Salix suchowensis</name>
    <dbReference type="NCBI Taxonomy" id="1278906"/>
    <lineage>
        <taxon>Eukaryota</taxon>
        <taxon>Viridiplantae</taxon>
        <taxon>Streptophyta</taxon>
        <taxon>Embryophyta</taxon>
        <taxon>Tracheophyta</taxon>
        <taxon>Spermatophyta</taxon>
        <taxon>Magnoliopsida</taxon>
        <taxon>eudicotyledons</taxon>
        <taxon>Gunneridae</taxon>
        <taxon>Pentapetalae</taxon>
        <taxon>rosids</taxon>
        <taxon>fabids</taxon>
        <taxon>Malpighiales</taxon>
        <taxon>Salicaceae</taxon>
        <taxon>Saliceae</taxon>
        <taxon>Salix</taxon>
    </lineage>
</organism>
<proteinExistence type="predicted"/>
<name>A0ABQ8ZZB1_9ROSI</name>
<sequence length="136" mass="15341">MIRETKNDFKYIQMRKENSKRRKNSRVARSFRYQMEQSVDSSAVFSANQSIVCIHDFELEITREKCTMKGQVAILPSSCRSGITMQSYTEKEGLKITRFIIPEHVPARGDIQPPRAAAAPSPPSRDAAAPSPPEIV</sequence>
<gene>
    <name evidence="2" type="ORF">OIU77_014834</name>
</gene>
<evidence type="ECO:0000313" key="3">
    <source>
        <dbReference type="Proteomes" id="UP001141253"/>
    </source>
</evidence>
<reference evidence="2" key="2">
    <citation type="journal article" date="2023" name="Int. J. Mol. Sci.">
        <title>De Novo Assembly and Annotation of 11 Diverse Shrub Willow (Salix) Genomes Reveals Novel Gene Organization in Sex-Linked Regions.</title>
        <authorList>
            <person name="Hyden B."/>
            <person name="Feng K."/>
            <person name="Yates T.B."/>
            <person name="Jawdy S."/>
            <person name="Cereghino C."/>
            <person name="Smart L.B."/>
            <person name="Muchero W."/>
        </authorList>
    </citation>
    <scope>NUCLEOTIDE SEQUENCE</scope>
    <source>
        <tissue evidence="2">Shoot tip</tissue>
    </source>
</reference>
<evidence type="ECO:0000256" key="1">
    <source>
        <dbReference type="SAM" id="MobiDB-lite"/>
    </source>
</evidence>
<protein>
    <submittedName>
        <fullName evidence="2">Uncharacterized protein</fullName>
    </submittedName>
</protein>
<comment type="caution">
    <text evidence="2">The sequence shown here is derived from an EMBL/GenBank/DDBJ whole genome shotgun (WGS) entry which is preliminary data.</text>
</comment>
<evidence type="ECO:0000313" key="2">
    <source>
        <dbReference type="EMBL" id="KAJ6313405.1"/>
    </source>
</evidence>
<feature type="region of interest" description="Disordered" evidence="1">
    <location>
        <begin position="105"/>
        <end position="136"/>
    </location>
</feature>
<dbReference type="Proteomes" id="UP001141253">
    <property type="component" value="Chromosome 10"/>
</dbReference>
<accession>A0ABQ8ZZB1</accession>
<feature type="compositionally biased region" description="Low complexity" evidence="1">
    <location>
        <begin position="113"/>
        <end position="129"/>
    </location>
</feature>
<dbReference type="EMBL" id="JAPFFI010000024">
    <property type="protein sequence ID" value="KAJ6313405.1"/>
    <property type="molecule type" value="Genomic_DNA"/>
</dbReference>